<reference evidence="1 2" key="1">
    <citation type="submission" date="2015-10" db="EMBL/GenBank/DDBJ databases">
        <title>Genome analyses suggest a sexual origin of heterokaryosis in a supposedly ancient asexual fungus.</title>
        <authorList>
            <person name="Ropars J."/>
            <person name="Sedzielewska K."/>
            <person name="Noel J."/>
            <person name="Charron P."/>
            <person name="Farinelli L."/>
            <person name="Marton T."/>
            <person name="Kruger M."/>
            <person name="Pelin A."/>
            <person name="Brachmann A."/>
            <person name="Corradi N."/>
        </authorList>
    </citation>
    <scope>NUCLEOTIDE SEQUENCE [LARGE SCALE GENOMIC DNA]</scope>
    <source>
        <strain evidence="1 2">A4</strain>
    </source>
</reference>
<dbReference type="AlphaFoldDB" id="A0A2I1HQP1"/>
<sequence length="90" mass="10667">MSLPILIRYEYDMTFVVCKACWPKFILECLVNVIRRTDTNNGNKCLPSYIIKIVDNLEFWSRLYELQNLLLPLYSALNKLQKDVAREITH</sequence>
<accession>A0A2I1HQP1</accession>
<name>A0A2I1HQP1_9GLOM</name>
<gene>
    <name evidence="1" type="ORF">RhiirA4_485867</name>
</gene>
<protein>
    <submittedName>
        <fullName evidence="1">Uncharacterized protein</fullName>
    </submittedName>
</protein>
<proteinExistence type="predicted"/>
<comment type="caution">
    <text evidence="1">The sequence shown here is derived from an EMBL/GenBank/DDBJ whole genome shotgun (WGS) entry which is preliminary data.</text>
</comment>
<dbReference type="EMBL" id="LLXI01005055">
    <property type="protein sequence ID" value="PKY61208.1"/>
    <property type="molecule type" value="Genomic_DNA"/>
</dbReference>
<evidence type="ECO:0000313" key="2">
    <source>
        <dbReference type="Proteomes" id="UP000234323"/>
    </source>
</evidence>
<evidence type="ECO:0000313" key="1">
    <source>
        <dbReference type="EMBL" id="PKY61208.1"/>
    </source>
</evidence>
<keyword evidence="2" id="KW-1185">Reference proteome</keyword>
<dbReference type="Proteomes" id="UP000234323">
    <property type="component" value="Unassembled WGS sequence"/>
</dbReference>
<organism evidence="1 2">
    <name type="scientific">Rhizophagus irregularis</name>
    <dbReference type="NCBI Taxonomy" id="588596"/>
    <lineage>
        <taxon>Eukaryota</taxon>
        <taxon>Fungi</taxon>
        <taxon>Fungi incertae sedis</taxon>
        <taxon>Mucoromycota</taxon>
        <taxon>Glomeromycotina</taxon>
        <taxon>Glomeromycetes</taxon>
        <taxon>Glomerales</taxon>
        <taxon>Glomeraceae</taxon>
        <taxon>Rhizophagus</taxon>
    </lineage>
</organism>